<feature type="domain" description="Protein arginine N-methyltransferase" evidence="4">
    <location>
        <begin position="270"/>
        <end position="399"/>
    </location>
</feature>
<dbReference type="Pfam" id="PF22528">
    <property type="entry name" value="PRMT_C"/>
    <property type="match status" value="1"/>
</dbReference>
<dbReference type="PANTHER" id="PTHR11006">
    <property type="entry name" value="PROTEIN ARGININE N-METHYLTRANSFERASE"/>
    <property type="match status" value="1"/>
</dbReference>
<evidence type="ECO:0000313" key="5">
    <source>
        <dbReference type="EMBL" id="MBE9212035.1"/>
    </source>
</evidence>
<evidence type="ECO:0000256" key="2">
    <source>
        <dbReference type="ARBA" id="ARBA00022679"/>
    </source>
</evidence>
<dbReference type="RefSeq" id="WP_228059479.1">
    <property type="nucleotide sequence ID" value="NZ_JADEWL010000009.1"/>
</dbReference>
<dbReference type="InterPro" id="IPR025799">
    <property type="entry name" value="Arg_MeTrfase"/>
</dbReference>
<organism evidence="5 6">
    <name type="scientific">Plectonema cf. radiosum LEGE 06105</name>
    <dbReference type="NCBI Taxonomy" id="945769"/>
    <lineage>
        <taxon>Bacteria</taxon>
        <taxon>Bacillati</taxon>
        <taxon>Cyanobacteriota</taxon>
        <taxon>Cyanophyceae</taxon>
        <taxon>Oscillatoriophycideae</taxon>
        <taxon>Oscillatoriales</taxon>
        <taxon>Microcoleaceae</taxon>
        <taxon>Plectonema</taxon>
    </lineage>
</organism>
<evidence type="ECO:0000313" key="6">
    <source>
        <dbReference type="Proteomes" id="UP000620559"/>
    </source>
</evidence>
<dbReference type="EMBL" id="JADEWL010000009">
    <property type="protein sequence ID" value="MBE9212035.1"/>
    <property type="molecule type" value="Genomic_DNA"/>
</dbReference>
<dbReference type="Gene3D" id="2.70.160.11">
    <property type="entry name" value="Hnrnp arginine n-methyltransferase1"/>
    <property type="match status" value="1"/>
</dbReference>
<dbReference type="PANTHER" id="PTHR11006:SF4">
    <property type="entry name" value="PROTEIN ARGININE N-METHYLTRANSFERASE 7"/>
    <property type="match status" value="1"/>
</dbReference>
<keyword evidence="3" id="KW-0949">S-adenosyl-L-methionine</keyword>
<dbReference type="InterPro" id="IPR055135">
    <property type="entry name" value="PRMT_dom"/>
</dbReference>
<dbReference type="CDD" id="cd02440">
    <property type="entry name" value="AdoMet_MTases"/>
    <property type="match status" value="1"/>
</dbReference>
<dbReference type="Proteomes" id="UP000620559">
    <property type="component" value="Unassembled WGS sequence"/>
</dbReference>
<proteinExistence type="predicted"/>
<dbReference type="InterPro" id="IPR029063">
    <property type="entry name" value="SAM-dependent_MTases_sf"/>
</dbReference>
<accession>A0A8J7JTE2</accession>
<keyword evidence="5" id="KW-0687">Ribonucleoprotein</keyword>
<keyword evidence="6" id="KW-1185">Reference proteome</keyword>
<reference evidence="5" key="1">
    <citation type="submission" date="2020-10" db="EMBL/GenBank/DDBJ databases">
        <authorList>
            <person name="Castelo-Branco R."/>
            <person name="Eusebio N."/>
            <person name="Adriana R."/>
            <person name="Vieira A."/>
            <person name="Brugerolle De Fraissinette N."/>
            <person name="Rezende De Castro R."/>
            <person name="Schneider M.P."/>
            <person name="Vasconcelos V."/>
            <person name="Leao P.N."/>
        </authorList>
    </citation>
    <scope>NUCLEOTIDE SEQUENCE</scope>
    <source>
        <strain evidence="5">LEGE 06105</strain>
    </source>
</reference>
<dbReference type="AlphaFoldDB" id="A0A8J7JTE2"/>
<dbReference type="Gene3D" id="3.40.50.150">
    <property type="entry name" value="Vaccinia Virus protein VP39"/>
    <property type="match status" value="1"/>
</dbReference>
<evidence type="ECO:0000256" key="1">
    <source>
        <dbReference type="ARBA" id="ARBA00022603"/>
    </source>
</evidence>
<dbReference type="GO" id="GO:0005840">
    <property type="term" value="C:ribosome"/>
    <property type="evidence" value="ECO:0007669"/>
    <property type="project" value="UniProtKB-KW"/>
</dbReference>
<dbReference type="PROSITE" id="PS51678">
    <property type="entry name" value="SAM_MT_PRMT"/>
    <property type="match status" value="1"/>
</dbReference>
<evidence type="ECO:0000256" key="3">
    <source>
        <dbReference type="ARBA" id="ARBA00022691"/>
    </source>
</evidence>
<gene>
    <name evidence="5" type="ORF">IQ247_04805</name>
</gene>
<keyword evidence="2" id="KW-0808">Transferase</keyword>
<keyword evidence="1 5" id="KW-0489">Methyltransferase</keyword>
<dbReference type="SUPFAM" id="SSF53335">
    <property type="entry name" value="S-adenosyl-L-methionine-dependent methyltransferases"/>
    <property type="match status" value="1"/>
</dbReference>
<dbReference type="GO" id="GO:0016274">
    <property type="term" value="F:protein-arginine N-methyltransferase activity"/>
    <property type="evidence" value="ECO:0007669"/>
    <property type="project" value="InterPro"/>
</dbReference>
<protein>
    <submittedName>
        <fullName evidence="5">50S ribosomal protein L11 methyltransferase</fullName>
    </submittedName>
</protein>
<sequence>MKPNRCIVPRLMNQLSPHTLLQRIPEVQVRIDSSNYAQIITKDKVIACGTHGLAVLNIFAQPISMKQALSKLEELILGAQDWMNLTSTILQLYRAGILVEEGIISPTLRTDPYGFDALGIHIAMLNDRQRTATYLAAIREVVRPGDVVVDLGTGTGVLAIAAACAGASRVYAIEASKIGKSAQAIFEANGLADKITLVQGWSTQVSLPEKADVLISEIIGNEPLGEQVLEFTLDARQRLLKPNARLIPSRLKIYSLAVTIPEAELQKRKVTRSALSNWQSWYGIDFSFLETVAQISPYAFHLKPYLAKNWETLSEPIMLAEIDLQLVSSLAIDTTTTVTASADGRLDGILVYFELELGPTTILSTAPTQASEDGHWRSPVWLLAPSRNLEKGELFSVSYRNRVAGSPNQVSVEFP</sequence>
<evidence type="ECO:0000259" key="4">
    <source>
        <dbReference type="Pfam" id="PF22528"/>
    </source>
</evidence>
<name>A0A8J7JTE2_9CYAN</name>
<comment type="caution">
    <text evidence="5">The sequence shown here is derived from an EMBL/GenBank/DDBJ whole genome shotgun (WGS) entry which is preliminary data.</text>
</comment>
<dbReference type="GO" id="GO:0032259">
    <property type="term" value="P:methylation"/>
    <property type="evidence" value="ECO:0007669"/>
    <property type="project" value="UniProtKB-KW"/>
</dbReference>
<dbReference type="GO" id="GO:0042054">
    <property type="term" value="F:histone methyltransferase activity"/>
    <property type="evidence" value="ECO:0007669"/>
    <property type="project" value="TreeGrafter"/>
</dbReference>
<dbReference type="Pfam" id="PF06325">
    <property type="entry name" value="PrmA"/>
    <property type="match status" value="1"/>
</dbReference>
<keyword evidence="5" id="KW-0689">Ribosomal protein</keyword>